<comment type="similarity">
    <text evidence="7">Belongs to the FtsB family.</text>
</comment>
<evidence type="ECO:0000256" key="6">
    <source>
        <dbReference type="ARBA" id="ARBA00023306"/>
    </source>
</evidence>
<reference evidence="8 9" key="1">
    <citation type="submission" date="2020-08" db="EMBL/GenBank/DDBJ databases">
        <title>Genomic Encyclopedia of Type Strains, Phase IV (KMG-IV): sequencing the most valuable type-strain genomes for metagenomic binning, comparative biology and taxonomic classification.</title>
        <authorList>
            <person name="Goeker M."/>
        </authorList>
    </citation>
    <scope>NUCLEOTIDE SEQUENCE [LARGE SCALE GENOMIC DNA]</scope>
    <source>
        <strain evidence="8 9">DSM 22975</strain>
    </source>
</reference>
<evidence type="ECO:0000256" key="7">
    <source>
        <dbReference type="HAMAP-Rule" id="MF_00599"/>
    </source>
</evidence>
<dbReference type="GO" id="GO:0043093">
    <property type="term" value="P:FtsZ-dependent cytokinesis"/>
    <property type="evidence" value="ECO:0007669"/>
    <property type="project" value="UniProtKB-UniRule"/>
</dbReference>
<name>A0A841GJF0_9GAMM</name>
<comment type="subcellular location">
    <subcellularLocation>
        <location evidence="7">Cell inner membrane</location>
        <topology evidence="7">Single-pass type II membrane protein</topology>
    </subcellularLocation>
    <text evidence="7">Localizes to the division septum.</text>
</comment>
<comment type="caution">
    <text evidence="8">The sequence shown here is derived from an EMBL/GenBank/DDBJ whole genome shotgun (WGS) entry which is preliminary data.</text>
</comment>
<gene>
    <name evidence="7" type="primary">ftsB</name>
    <name evidence="8" type="ORF">HNR75_001213</name>
</gene>
<accession>A0A841GJF0</accession>
<sequence length="105" mass="12176">MRLFTLILMVVLALVQRQLWFGKNGLVEYRQVSENLLRRQADNQKLQERNMLLKEDIEDLKSGLEAIEELARNDLGFIKPGETFYRVLPRDSAGQNKQSSLPKSD</sequence>
<evidence type="ECO:0000256" key="1">
    <source>
        <dbReference type="ARBA" id="ARBA00022475"/>
    </source>
</evidence>
<dbReference type="AlphaFoldDB" id="A0A841GJF0"/>
<keyword evidence="6 7" id="KW-0131">Cell cycle</keyword>
<keyword evidence="5 7" id="KW-0472">Membrane</keyword>
<evidence type="ECO:0000313" key="9">
    <source>
        <dbReference type="Proteomes" id="UP000585721"/>
    </source>
</evidence>
<comment type="subunit">
    <text evidence="7">Part of a complex composed of FtsB, FtsL and FtsQ.</text>
</comment>
<evidence type="ECO:0000256" key="5">
    <source>
        <dbReference type="ARBA" id="ARBA00023136"/>
    </source>
</evidence>
<keyword evidence="7" id="KW-0997">Cell inner membrane</keyword>
<keyword evidence="1 7" id="KW-1003">Cell membrane</keyword>
<protein>
    <recommendedName>
        <fullName evidence="7">Cell division protein FtsB</fullName>
    </recommendedName>
</protein>
<evidence type="ECO:0000256" key="3">
    <source>
        <dbReference type="ARBA" id="ARBA00022692"/>
    </source>
</evidence>
<dbReference type="InterPro" id="IPR007060">
    <property type="entry name" value="FtsL/DivIC"/>
</dbReference>
<evidence type="ECO:0000256" key="4">
    <source>
        <dbReference type="ARBA" id="ARBA00022989"/>
    </source>
</evidence>
<evidence type="ECO:0000313" key="8">
    <source>
        <dbReference type="EMBL" id="MBB6055331.1"/>
    </source>
</evidence>
<dbReference type="GO" id="GO:0005886">
    <property type="term" value="C:plasma membrane"/>
    <property type="evidence" value="ECO:0007669"/>
    <property type="project" value="UniProtKB-SubCell"/>
</dbReference>
<dbReference type="PANTHER" id="PTHR37485">
    <property type="entry name" value="CELL DIVISION PROTEIN FTSB"/>
    <property type="match status" value="1"/>
</dbReference>
<feature type="topological domain" description="Cytoplasmic" evidence="7">
    <location>
        <begin position="1"/>
        <end position="3"/>
    </location>
</feature>
<evidence type="ECO:0000256" key="2">
    <source>
        <dbReference type="ARBA" id="ARBA00022618"/>
    </source>
</evidence>
<dbReference type="Proteomes" id="UP000585721">
    <property type="component" value="Unassembled WGS sequence"/>
</dbReference>
<dbReference type="InterPro" id="IPR023081">
    <property type="entry name" value="Cell_div_FtsB"/>
</dbReference>
<feature type="topological domain" description="Periplasmic" evidence="7">
    <location>
        <begin position="22"/>
        <end position="105"/>
    </location>
</feature>
<keyword evidence="7" id="KW-0175">Coiled coil</keyword>
<dbReference type="Pfam" id="PF04977">
    <property type="entry name" value="DivIC"/>
    <property type="match status" value="1"/>
</dbReference>
<dbReference type="PANTHER" id="PTHR37485:SF1">
    <property type="entry name" value="CELL DIVISION PROTEIN FTSB"/>
    <property type="match status" value="1"/>
</dbReference>
<dbReference type="NCBIfam" id="NF002058">
    <property type="entry name" value="PRK00888.1"/>
    <property type="match status" value="1"/>
</dbReference>
<keyword evidence="2 7" id="KW-0132">Cell division</keyword>
<keyword evidence="3 7" id="KW-0812">Transmembrane</keyword>
<dbReference type="GO" id="GO:0032153">
    <property type="term" value="C:cell division site"/>
    <property type="evidence" value="ECO:0007669"/>
    <property type="project" value="UniProtKB-UniRule"/>
</dbReference>
<keyword evidence="9" id="KW-1185">Reference proteome</keyword>
<feature type="coiled-coil region" evidence="7">
    <location>
        <begin position="29"/>
        <end position="70"/>
    </location>
</feature>
<comment type="function">
    <text evidence="7">Essential cell division protein. May link together the upstream cell division proteins, which are predominantly cytoplasmic, with the downstream cell division proteins, which are predominantly periplasmic.</text>
</comment>
<dbReference type="HAMAP" id="MF_00599">
    <property type="entry name" value="FtsB"/>
    <property type="match status" value="1"/>
</dbReference>
<dbReference type="GO" id="GO:0030428">
    <property type="term" value="C:cell septum"/>
    <property type="evidence" value="ECO:0007669"/>
    <property type="project" value="TreeGrafter"/>
</dbReference>
<organism evidence="8 9">
    <name type="scientific">Tolumonas osonensis</name>
    <dbReference type="NCBI Taxonomy" id="675874"/>
    <lineage>
        <taxon>Bacteria</taxon>
        <taxon>Pseudomonadati</taxon>
        <taxon>Pseudomonadota</taxon>
        <taxon>Gammaproteobacteria</taxon>
        <taxon>Aeromonadales</taxon>
        <taxon>Aeromonadaceae</taxon>
        <taxon>Tolumonas</taxon>
    </lineage>
</organism>
<dbReference type="EMBL" id="JACHGR010000003">
    <property type="protein sequence ID" value="MBB6055331.1"/>
    <property type="molecule type" value="Genomic_DNA"/>
</dbReference>
<keyword evidence="4 7" id="KW-1133">Transmembrane helix</keyword>
<dbReference type="RefSeq" id="WP_188026095.1">
    <property type="nucleotide sequence ID" value="NZ_JACHGR010000003.1"/>
</dbReference>
<proteinExistence type="inferred from homology"/>